<reference evidence="1" key="1">
    <citation type="journal article" date="2012" name="PLoS Negl. Trop. Dis.">
        <title>A systematically improved high quality genome and transcriptome of the human blood fluke Schistosoma mansoni.</title>
        <authorList>
            <person name="Protasio A.V."/>
            <person name="Tsai I.J."/>
            <person name="Babbage A."/>
            <person name="Nichol S."/>
            <person name="Hunt M."/>
            <person name="Aslett M.A."/>
            <person name="De Silva N."/>
            <person name="Velarde G.S."/>
            <person name="Anderson T.J."/>
            <person name="Clark R.C."/>
            <person name="Davidson C."/>
            <person name="Dillon G.P."/>
            <person name="Holroyd N.E."/>
            <person name="LoVerde P.T."/>
            <person name="Lloyd C."/>
            <person name="McQuillan J."/>
            <person name="Oliveira G."/>
            <person name="Otto T.D."/>
            <person name="Parker-Manuel S.J."/>
            <person name="Quail M.A."/>
            <person name="Wilson R.A."/>
            <person name="Zerlotini A."/>
            <person name="Dunne D.W."/>
            <person name="Berriman M."/>
        </authorList>
    </citation>
    <scope>NUCLEOTIDE SEQUENCE [LARGE SCALE GENOMIC DNA]</scope>
    <source>
        <strain evidence="1">Puerto Rican</strain>
    </source>
</reference>
<organism evidence="1 2">
    <name type="scientific">Schistosoma mansoni</name>
    <name type="common">Blood fluke</name>
    <dbReference type="NCBI Taxonomy" id="6183"/>
    <lineage>
        <taxon>Eukaryota</taxon>
        <taxon>Metazoa</taxon>
        <taxon>Spiralia</taxon>
        <taxon>Lophotrochozoa</taxon>
        <taxon>Platyhelminthes</taxon>
        <taxon>Trematoda</taxon>
        <taxon>Digenea</taxon>
        <taxon>Strigeidida</taxon>
        <taxon>Schistosomatoidea</taxon>
        <taxon>Schistosomatidae</taxon>
        <taxon>Schistosoma</taxon>
    </lineage>
</organism>
<protein>
    <submittedName>
        <fullName evidence="2">Secreted protein</fullName>
    </submittedName>
</protein>
<name>A0A5K4FFK2_SCHMA</name>
<dbReference type="WBParaSite" id="Smp_347260.1">
    <property type="protein sequence ID" value="Smp_347260.1"/>
    <property type="gene ID" value="Smp_347260"/>
</dbReference>
<sequence length="65" mass="7391">MHTWRHVSVHTHTHTHTHTTHTCFSTVNLSRTTPTNIQCEEMCHQHKVPPTDCSIAAIQGARHTV</sequence>
<dbReference type="InParanoid" id="A0A5K4FFK2"/>
<evidence type="ECO:0000313" key="1">
    <source>
        <dbReference type="Proteomes" id="UP000008854"/>
    </source>
</evidence>
<dbReference type="AlphaFoldDB" id="A0A5K4FFK2"/>
<keyword evidence="1" id="KW-1185">Reference proteome</keyword>
<accession>A0A5K4FFK2</accession>
<reference evidence="2" key="2">
    <citation type="submission" date="2019-11" db="UniProtKB">
        <authorList>
            <consortium name="WormBaseParasite"/>
        </authorList>
    </citation>
    <scope>IDENTIFICATION</scope>
    <source>
        <strain evidence="2">Puerto Rican</strain>
    </source>
</reference>
<evidence type="ECO:0000313" key="2">
    <source>
        <dbReference type="WBParaSite" id="Smp_347260.1"/>
    </source>
</evidence>
<proteinExistence type="predicted"/>
<dbReference type="Proteomes" id="UP000008854">
    <property type="component" value="Unassembled WGS sequence"/>
</dbReference>